<accession>A0A7W6KJQ7</accession>
<sequence length="293" mass="32241">MIRRFLMVLPAIVLLVAAGLLGRFLVLPPDNSEVPAEGPVTGIVWQVDDATARPEGNWQRLGADHLLIQWIVVDDIGFARGLGKKRPTRLPDWQRIGAEPWARHVTLGLAGDFAEKKARADVLQLARASAAIAGKQLPLDIEGYYFPVEVDPTWQEAAKVMPEALSLLPRPLWISVYDNSDMGGAALADWLSTWLPEDVGIFFQDGVGVDARSAQTARDYADALAARFGKDRLRVITEAFRPLKGGGFRAATAAEIEPQIRALRGYDIYLFDGPHYLNDALVKALSRSFAEEE</sequence>
<protein>
    <submittedName>
        <fullName evidence="1">Uncharacterized protein</fullName>
    </submittedName>
</protein>
<keyword evidence="2" id="KW-1185">Reference proteome</keyword>
<reference evidence="1 2" key="1">
    <citation type="submission" date="2020-08" db="EMBL/GenBank/DDBJ databases">
        <title>Genomic Encyclopedia of Type Strains, Phase IV (KMG-IV): sequencing the most valuable type-strain genomes for metagenomic binning, comparative biology and taxonomic classification.</title>
        <authorList>
            <person name="Goeker M."/>
        </authorList>
    </citation>
    <scope>NUCLEOTIDE SEQUENCE [LARGE SCALE GENOMIC DNA]</scope>
    <source>
        <strain evidence="1 2">DSM 28101</strain>
    </source>
</reference>
<dbReference type="EMBL" id="JACIDZ010000007">
    <property type="protein sequence ID" value="MBB4122556.1"/>
    <property type="molecule type" value="Genomic_DNA"/>
</dbReference>
<evidence type="ECO:0000313" key="1">
    <source>
        <dbReference type="EMBL" id="MBB4122556.1"/>
    </source>
</evidence>
<dbReference type="Proteomes" id="UP000530571">
    <property type="component" value="Unassembled WGS sequence"/>
</dbReference>
<organism evidence="1 2">
    <name type="scientific">Martelella radicis</name>
    <dbReference type="NCBI Taxonomy" id="1397476"/>
    <lineage>
        <taxon>Bacteria</taxon>
        <taxon>Pseudomonadati</taxon>
        <taxon>Pseudomonadota</taxon>
        <taxon>Alphaproteobacteria</taxon>
        <taxon>Hyphomicrobiales</taxon>
        <taxon>Aurantimonadaceae</taxon>
        <taxon>Martelella</taxon>
    </lineage>
</organism>
<proteinExistence type="predicted"/>
<comment type="caution">
    <text evidence="1">The sequence shown here is derived from an EMBL/GenBank/DDBJ whole genome shotgun (WGS) entry which is preliminary data.</text>
</comment>
<dbReference type="AlphaFoldDB" id="A0A7W6KJQ7"/>
<dbReference type="RefSeq" id="WP_210288023.1">
    <property type="nucleotide sequence ID" value="NZ_JACIDZ010000007.1"/>
</dbReference>
<name>A0A7W6KJQ7_9HYPH</name>
<evidence type="ECO:0000313" key="2">
    <source>
        <dbReference type="Proteomes" id="UP000530571"/>
    </source>
</evidence>
<gene>
    <name evidence="1" type="ORF">GGR30_002488</name>
</gene>